<keyword evidence="9" id="KW-1133">Transmembrane helix</keyword>
<keyword evidence="3" id="KW-0934">Plastid</keyword>
<reference evidence="17" key="1">
    <citation type="submission" date="2020-06" db="EMBL/GenBank/DDBJ databases">
        <title>WGS assembly of Ceratodon purpureus strain R40.</title>
        <authorList>
            <person name="Carey S.B."/>
            <person name="Jenkins J."/>
            <person name="Shu S."/>
            <person name="Lovell J.T."/>
            <person name="Sreedasyam A."/>
            <person name="Maumus F."/>
            <person name="Tiley G.P."/>
            <person name="Fernandez-Pozo N."/>
            <person name="Barry K."/>
            <person name="Chen C."/>
            <person name="Wang M."/>
            <person name="Lipzen A."/>
            <person name="Daum C."/>
            <person name="Saski C.A."/>
            <person name="Payton A.C."/>
            <person name="Mcbreen J.C."/>
            <person name="Conrad R.E."/>
            <person name="Kollar L.M."/>
            <person name="Olsson S."/>
            <person name="Huttunen S."/>
            <person name="Landis J.B."/>
            <person name="Wickett N.J."/>
            <person name="Johnson M.G."/>
            <person name="Rensing S.A."/>
            <person name="Grimwood J."/>
            <person name="Schmutz J."/>
            <person name="Mcdaniel S.F."/>
        </authorList>
    </citation>
    <scope>NUCLEOTIDE SEQUENCE</scope>
    <source>
        <strain evidence="17">R40</strain>
    </source>
</reference>
<evidence type="ECO:0000256" key="13">
    <source>
        <dbReference type="ARBA" id="ARBA00070821"/>
    </source>
</evidence>
<dbReference type="PANTHER" id="PTHR47296">
    <property type="entry name" value="PROTEIN TIC 40, CHLOROPLASTIC"/>
    <property type="match status" value="1"/>
</dbReference>
<evidence type="ECO:0000256" key="15">
    <source>
        <dbReference type="SAM" id="MobiDB-lite"/>
    </source>
</evidence>
<evidence type="ECO:0000256" key="12">
    <source>
        <dbReference type="ARBA" id="ARBA00060470"/>
    </source>
</evidence>
<evidence type="ECO:0000256" key="4">
    <source>
        <dbReference type="ARBA" id="ARBA00022692"/>
    </source>
</evidence>
<feature type="region of interest" description="Disordered" evidence="15">
    <location>
        <begin position="189"/>
        <end position="310"/>
    </location>
</feature>
<evidence type="ECO:0000256" key="3">
    <source>
        <dbReference type="ARBA" id="ARBA00022640"/>
    </source>
</evidence>
<evidence type="ECO:0000256" key="11">
    <source>
        <dbReference type="ARBA" id="ARBA00056414"/>
    </source>
</evidence>
<keyword evidence="18" id="KW-1185">Reference proteome</keyword>
<feature type="compositionally biased region" description="Low complexity" evidence="15">
    <location>
        <begin position="204"/>
        <end position="221"/>
    </location>
</feature>
<dbReference type="InterPro" id="IPR038108">
    <property type="entry name" value="RPN13_DEUBAD_sf"/>
</dbReference>
<dbReference type="GO" id="GO:0045037">
    <property type="term" value="P:protein import into chloroplast stroma"/>
    <property type="evidence" value="ECO:0007669"/>
    <property type="project" value="TreeGrafter"/>
</dbReference>
<dbReference type="InterPro" id="IPR006636">
    <property type="entry name" value="STI1_HS-bd"/>
</dbReference>
<feature type="compositionally biased region" description="Polar residues" evidence="15">
    <location>
        <begin position="222"/>
        <end position="236"/>
    </location>
</feature>
<feature type="compositionally biased region" description="Pro residues" evidence="15">
    <location>
        <begin position="189"/>
        <end position="203"/>
    </location>
</feature>
<dbReference type="PANTHER" id="PTHR47296:SF1">
    <property type="entry name" value="PROTEIN TIC 40, CHLOROPLASTIC"/>
    <property type="match status" value="1"/>
</dbReference>
<dbReference type="FunFam" id="1.10.260.100:FF:000008">
    <property type="entry name" value="Protein TIC 40, chloroplastic"/>
    <property type="match status" value="1"/>
</dbReference>
<name>A0A8T0I5B3_CERPU</name>
<protein>
    <recommendedName>
        <fullName evidence="13">Protein TIC 40, chloroplastic</fullName>
    </recommendedName>
    <alternativeName>
        <fullName evidence="14">Translocon at the inner envelope membrane of chloroplasts 40</fullName>
    </alternativeName>
</protein>
<dbReference type="Pfam" id="PF17830">
    <property type="entry name" value="STI1-HOP_DP"/>
    <property type="match status" value="1"/>
</dbReference>
<proteinExistence type="predicted"/>
<feature type="compositionally biased region" description="Basic and acidic residues" evidence="15">
    <location>
        <begin position="251"/>
        <end position="264"/>
    </location>
</feature>
<dbReference type="GO" id="GO:0009535">
    <property type="term" value="C:chloroplast thylakoid membrane"/>
    <property type="evidence" value="ECO:0007669"/>
    <property type="project" value="TreeGrafter"/>
</dbReference>
<dbReference type="AlphaFoldDB" id="A0A8T0I5B3"/>
<dbReference type="GO" id="GO:0009658">
    <property type="term" value="P:chloroplast organization"/>
    <property type="evidence" value="ECO:0007669"/>
    <property type="project" value="TreeGrafter"/>
</dbReference>
<keyword evidence="6" id="KW-1001">Plastid inner membrane</keyword>
<organism evidence="17 18">
    <name type="scientific">Ceratodon purpureus</name>
    <name type="common">Fire moss</name>
    <name type="synonym">Dicranum purpureum</name>
    <dbReference type="NCBI Taxonomy" id="3225"/>
    <lineage>
        <taxon>Eukaryota</taxon>
        <taxon>Viridiplantae</taxon>
        <taxon>Streptophyta</taxon>
        <taxon>Embryophyta</taxon>
        <taxon>Bryophyta</taxon>
        <taxon>Bryophytina</taxon>
        <taxon>Bryopsida</taxon>
        <taxon>Dicranidae</taxon>
        <taxon>Pseudoditrichales</taxon>
        <taxon>Ditrichaceae</taxon>
        <taxon>Ceratodon</taxon>
    </lineage>
</organism>
<evidence type="ECO:0000256" key="5">
    <source>
        <dbReference type="ARBA" id="ARBA00022737"/>
    </source>
</evidence>
<evidence type="ECO:0000256" key="6">
    <source>
        <dbReference type="ARBA" id="ARBA00022780"/>
    </source>
</evidence>
<dbReference type="GO" id="GO:0009706">
    <property type="term" value="C:chloroplast inner membrane"/>
    <property type="evidence" value="ECO:0007669"/>
    <property type="project" value="UniProtKB-SubCell"/>
</dbReference>
<keyword evidence="2" id="KW-0150">Chloroplast</keyword>
<keyword evidence="8" id="KW-0809">Transit peptide</keyword>
<feature type="domain" description="STI1" evidence="16">
    <location>
        <begin position="401"/>
        <end position="440"/>
    </location>
</feature>
<keyword evidence="5" id="KW-0677">Repeat</keyword>
<dbReference type="InterPro" id="IPR041243">
    <property type="entry name" value="STI1/HOP_DP"/>
</dbReference>
<evidence type="ECO:0000256" key="1">
    <source>
        <dbReference type="ARBA" id="ARBA00022448"/>
    </source>
</evidence>
<comment type="caution">
    <text evidence="17">The sequence shown here is derived from an EMBL/GenBank/DDBJ whole genome shotgun (WGS) entry which is preliminary data.</text>
</comment>
<evidence type="ECO:0000256" key="9">
    <source>
        <dbReference type="ARBA" id="ARBA00022989"/>
    </source>
</evidence>
<evidence type="ECO:0000313" key="18">
    <source>
        <dbReference type="Proteomes" id="UP000822688"/>
    </source>
</evidence>
<gene>
    <name evidence="17" type="ORF">KC19_4G039200</name>
</gene>
<keyword evidence="1" id="KW-0813">Transport</keyword>
<evidence type="ECO:0000256" key="8">
    <source>
        <dbReference type="ARBA" id="ARBA00022946"/>
    </source>
</evidence>
<keyword evidence="7" id="KW-0653">Protein transport</keyword>
<evidence type="ECO:0000259" key="16">
    <source>
        <dbReference type="SMART" id="SM00727"/>
    </source>
</evidence>
<evidence type="ECO:0000256" key="7">
    <source>
        <dbReference type="ARBA" id="ARBA00022927"/>
    </source>
</evidence>
<comment type="subcellular location">
    <subcellularLocation>
        <location evidence="12">Plastid</location>
        <location evidence="12">Chloroplast inner membrane</location>
        <topology evidence="12">Single-pass membrane protein</topology>
    </subcellularLocation>
</comment>
<feature type="domain" description="STI1" evidence="16">
    <location>
        <begin position="325"/>
        <end position="359"/>
    </location>
</feature>
<keyword evidence="4" id="KW-0812">Transmembrane</keyword>
<dbReference type="Gene3D" id="1.10.260.100">
    <property type="match status" value="1"/>
</dbReference>
<dbReference type="OrthoDB" id="533763at2759"/>
<evidence type="ECO:0000256" key="10">
    <source>
        <dbReference type="ARBA" id="ARBA00023136"/>
    </source>
</evidence>
<comment type="function">
    <text evidence="11">Involved in protein precursor import into chloroplasts. Part of the motor complex consisting of a co-chaperone (TIC40) and a chaperone (HSP93) associated with the import channel (TIC110). Causes the release of bound transit peptides from TIC110 and stimulates ATP hydrolysis by HSP93. Involved in reinsertion of proteins from the chloroplast stroma into the inner membrane.</text>
</comment>
<dbReference type="SMART" id="SM00727">
    <property type="entry name" value="STI1"/>
    <property type="match status" value="2"/>
</dbReference>
<accession>A0A8T0I5B3</accession>
<evidence type="ECO:0000313" key="17">
    <source>
        <dbReference type="EMBL" id="KAG0578652.1"/>
    </source>
</evidence>
<dbReference type="Gene3D" id="1.10.2020.20">
    <property type="match status" value="1"/>
</dbReference>
<dbReference type="Proteomes" id="UP000822688">
    <property type="component" value="Chromosome 4"/>
</dbReference>
<evidence type="ECO:0000256" key="14">
    <source>
        <dbReference type="ARBA" id="ARBA00082202"/>
    </source>
</evidence>
<dbReference type="EMBL" id="CM026424">
    <property type="protein sequence ID" value="KAG0578652.1"/>
    <property type="molecule type" value="Genomic_DNA"/>
</dbReference>
<evidence type="ECO:0000256" key="2">
    <source>
        <dbReference type="ARBA" id="ARBA00022528"/>
    </source>
</evidence>
<keyword evidence="10" id="KW-0472">Membrane</keyword>
<sequence>MAMESRLLHHASPLVSNARAGAGEGRSCGNQGFRLSSSQRFMRGVAVRPAQGVSVGSRRERRGARSVVVAARRPVQEQQEYVEAKNDTAEYVESTAEAHGSGSSYIGSPLLWIGVGVGLSALFSFGANSVKRYAMQQMLKSMTGGAGGPGASPFGGPGANPFGAPGANPFGAPGANPFAGMPMPPPGAGFPFPMPPTGTPPSPVSAAAAAPPVDVAPSNVASSQPSVKSESSTTSAESRKTAFTDVNASEILEREQQAAARFRDQAPSASEPTRSFFADSEVVDSRGGSNSGAGAGPSSNESWTNAGKGKQPVFTVDQLEKMMEDPTVQKMVYPYLPEEMRNPTTFKWMMQNPQYRQQLQDMLNGMGGDGAFDNRMSDMLKNFDLNSTEVKQQFEQIGLTPEEVVAKIMANPDVAVAFQNPKVQAAIMDCSTNPLNITKYQNDKEVMDVFNKISELFPGMTGSPF</sequence>